<evidence type="ECO:0000259" key="5">
    <source>
        <dbReference type="PROSITE" id="PS50072"/>
    </source>
</evidence>
<dbReference type="Proteomes" id="UP000245916">
    <property type="component" value="Unassembled WGS sequence"/>
</dbReference>
<dbReference type="PROSITE" id="PS50072">
    <property type="entry name" value="CSA_PPIASE_2"/>
    <property type="match status" value="1"/>
</dbReference>
<evidence type="ECO:0000313" key="6">
    <source>
        <dbReference type="EMBL" id="PWG01586.1"/>
    </source>
</evidence>
<feature type="domain" description="PPIase cyclophilin-type" evidence="5">
    <location>
        <begin position="51"/>
        <end position="171"/>
    </location>
</feature>
<comment type="function">
    <text evidence="3">PPIases accelerate the folding of proteins. It catalyzes the cis-trans isomerization of proline imidic peptide bonds in oligopeptides.</text>
</comment>
<dbReference type="GO" id="GO:0003755">
    <property type="term" value="F:peptidyl-prolyl cis-trans isomerase activity"/>
    <property type="evidence" value="ECO:0007669"/>
    <property type="project" value="UniProtKB-UniRule"/>
</dbReference>
<evidence type="ECO:0000313" key="7">
    <source>
        <dbReference type="Proteomes" id="UP000245916"/>
    </source>
</evidence>
<evidence type="ECO:0000256" key="3">
    <source>
        <dbReference type="RuleBase" id="RU363019"/>
    </source>
</evidence>
<dbReference type="PANTHER" id="PTHR45625">
    <property type="entry name" value="PEPTIDYL-PROLYL CIS-TRANS ISOMERASE-RELATED"/>
    <property type="match status" value="1"/>
</dbReference>
<sequence length="268" mass="27995">MKLKSLLAALAALFFAGFAAAQEPATPAPSPAVTPELTPENTWHLDLSTGGRVSIQLRPDFAPNHVERIKTLTRQGFYDGIIFHRVIEGFMAQTGDPTGTGQGGSELPDLAPEFNALPHVRGTVAAARAQDPNSANSQFYIMLAPRLSLDGDYTVFGRVVGGMQYVDSIARGEPPLEPSRIVRASIGSDNVAPMTAAELQAAAAQQAAAAAAARPAPEPFVQSLTDAPITETPPAEAVADESEAEPAAESTPDAETAEEPETADTPQA</sequence>
<dbReference type="OrthoDB" id="9807797at2"/>
<accession>A0A2U2IZS9</accession>
<dbReference type="Pfam" id="PF00160">
    <property type="entry name" value="Pro_isomerase"/>
    <property type="match status" value="1"/>
</dbReference>
<dbReference type="InterPro" id="IPR029000">
    <property type="entry name" value="Cyclophilin-like_dom_sf"/>
</dbReference>
<gene>
    <name evidence="6" type="ORF">DF286_00890</name>
</gene>
<dbReference type="RefSeq" id="WP_109269726.1">
    <property type="nucleotide sequence ID" value="NZ_QFFF01000001.1"/>
</dbReference>
<evidence type="ECO:0000256" key="1">
    <source>
        <dbReference type="ARBA" id="ARBA00023110"/>
    </source>
</evidence>
<dbReference type="InterPro" id="IPR044666">
    <property type="entry name" value="Cyclophilin_A-like"/>
</dbReference>
<comment type="caution">
    <text evidence="6">The sequence shown here is derived from an EMBL/GenBank/DDBJ whole genome shotgun (WGS) entry which is preliminary data.</text>
</comment>
<comment type="catalytic activity">
    <reaction evidence="3">
        <text>[protein]-peptidylproline (omega=180) = [protein]-peptidylproline (omega=0)</text>
        <dbReference type="Rhea" id="RHEA:16237"/>
        <dbReference type="Rhea" id="RHEA-COMP:10747"/>
        <dbReference type="Rhea" id="RHEA-COMP:10748"/>
        <dbReference type="ChEBI" id="CHEBI:83833"/>
        <dbReference type="ChEBI" id="CHEBI:83834"/>
        <dbReference type="EC" id="5.2.1.8"/>
    </reaction>
</comment>
<reference evidence="6 7" key="1">
    <citation type="submission" date="2018-05" db="EMBL/GenBank/DDBJ databases">
        <title>Genome of Sphingosinicella humi QZX222.</title>
        <authorList>
            <person name="Qiao Z."/>
            <person name="Wang G."/>
        </authorList>
    </citation>
    <scope>NUCLEOTIDE SEQUENCE [LARGE SCALE GENOMIC DNA]</scope>
    <source>
        <strain evidence="6 7">QZX222</strain>
    </source>
</reference>
<dbReference type="SUPFAM" id="SSF50891">
    <property type="entry name" value="Cyclophilin-like"/>
    <property type="match status" value="1"/>
</dbReference>
<evidence type="ECO:0000256" key="4">
    <source>
        <dbReference type="SAM" id="MobiDB-lite"/>
    </source>
</evidence>
<keyword evidence="7" id="KW-1185">Reference proteome</keyword>
<dbReference type="Gene3D" id="2.40.100.10">
    <property type="entry name" value="Cyclophilin-like"/>
    <property type="match status" value="1"/>
</dbReference>
<feature type="signal peptide" evidence="3">
    <location>
        <begin position="1"/>
        <end position="21"/>
    </location>
</feature>
<organism evidence="6 7">
    <name type="scientific">Allosphingosinicella humi</name>
    <dbReference type="NCBI Taxonomy" id="2068657"/>
    <lineage>
        <taxon>Bacteria</taxon>
        <taxon>Pseudomonadati</taxon>
        <taxon>Pseudomonadota</taxon>
        <taxon>Alphaproteobacteria</taxon>
        <taxon>Sphingomonadales</taxon>
        <taxon>Sphingomonadaceae</taxon>
        <taxon>Allosphingosinicella</taxon>
    </lineage>
</organism>
<keyword evidence="3" id="KW-0732">Signal</keyword>
<dbReference type="AlphaFoldDB" id="A0A2U2IZS9"/>
<dbReference type="EC" id="5.2.1.8" evidence="3"/>
<dbReference type="InterPro" id="IPR002130">
    <property type="entry name" value="Cyclophilin-type_PPIase_dom"/>
</dbReference>
<proteinExistence type="inferred from homology"/>
<keyword evidence="1 3" id="KW-0697">Rotamase</keyword>
<feature type="region of interest" description="Disordered" evidence="4">
    <location>
        <begin position="214"/>
        <end position="268"/>
    </location>
</feature>
<dbReference type="PRINTS" id="PR00153">
    <property type="entry name" value="CSAPPISMRASE"/>
</dbReference>
<keyword evidence="2 3" id="KW-0413">Isomerase</keyword>
<name>A0A2U2IZS9_9SPHN</name>
<feature type="chain" id="PRO_5015368194" description="Peptidyl-prolyl cis-trans isomerase" evidence="3">
    <location>
        <begin position="22"/>
        <end position="268"/>
    </location>
</feature>
<comment type="similarity">
    <text evidence="3">Belongs to the cyclophilin-type PPIase family.</text>
</comment>
<evidence type="ECO:0000256" key="2">
    <source>
        <dbReference type="ARBA" id="ARBA00023235"/>
    </source>
</evidence>
<protein>
    <recommendedName>
        <fullName evidence="3">Peptidyl-prolyl cis-trans isomerase</fullName>
        <shortName evidence="3">PPIase</shortName>
        <ecNumber evidence="3">5.2.1.8</ecNumber>
    </recommendedName>
</protein>
<dbReference type="PANTHER" id="PTHR45625:SF4">
    <property type="entry name" value="PEPTIDYLPROLYL ISOMERASE DOMAIN AND WD REPEAT-CONTAINING PROTEIN 1"/>
    <property type="match status" value="1"/>
</dbReference>
<dbReference type="CDD" id="cd00317">
    <property type="entry name" value="cyclophilin"/>
    <property type="match status" value="1"/>
</dbReference>
<dbReference type="EMBL" id="QFFF01000001">
    <property type="protein sequence ID" value="PWG01586.1"/>
    <property type="molecule type" value="Genomic_DNA"/>
</dbReference>